<protein>
    <submittedName>
        <fullName evidence="2">Multisubunit Na+/H+ antiporter MnhG subunit</fullName>
    </submittedName>
</protein>
<feature type="transmembrane region" description="Helical" evidence="1">
    <location>
        <begin position="6"/>
        <end position="27"/>
    </location>
</feature>
<feature type="transmembrane region" description="Helical" evidence="1">
    <location>
        <begin position="60"/>
        <end position="84"/>
    </location>
</feature>
<dbReference type="EMBL" id="JACCFL010000001">
    <property type="protein sequence ID" value="NYJ22303.1"/>
    <property type="molecule type" value="Genomic_DNA"/>
</dbReference>
<dbReference type="Proteomes" id="UP000578352">
    <property type="component" value="Unassembled WGS sequence"/>
</dbReference>
<dbReference type="AlphaFoldDB" id="A0A853CQV3"/>
<reference evidence="2 3" key="1">
    <citation type="submission" date="2020-07" db="EMBL/GenBank/DDBJ databases">
        <title>Sequencing the genomes of 1000 actinobacteria strains.</title>
        <authorList>
            <person name="Klenk H.-P."/>
        </authorList>
    </citation>
    <scope>NUCLEOTIDE SEQUENCE [LARGE SCALE GENOMIC DNA]</scope>
    <source>
        <strain evidence="2 3">DSM 15165</strain>
    </source>
</reference>
<dbReference type="RefSeq" id="WP_179604366.1">
    <property type="nucleotide sequence ID" value="NZ_BAABEH010000001.1"/>
</dbReference>
<gene>
    <name evidence="2" type="ORF">HNR13_000590</name>
</gene>
<organism evidence="2 3">
    <name type="scientific">Leifsonia shinshuensis</name>
    <dbReference type="NCBI Taxonomy" id="150026"/>
    <lineage>
        <taxon>Bacteria</taxon>
        <taxon>Bacillati</taxon>
        <taxon>Actinomycetota</taxon>
        <taxon>Actinomycetes</taxon>
        <taxon>Micrococcales</taxon>
        <taxon>Microbacteriaceae</taxon>
        <taxon>Leifsonia</taxon>
    </lineage>
</organism>
<accession>A0A853CQV3</accession>
<comment type="caution">
    <text evidence="2">The sequence shown here is derived from an EMBL/GenBank/DDBJ whole genome shotgun (WGS) entry which is preliminary data.</text>
</comment>
<keyword evidence="1" id="KW-1133">Transmembrane helix</keyword>
<evidence type="ECO:0000313" key="3">
    <source>
        <dbReference type="Proteomes" id="UP000578352"/>
    </source>
</evidence>
<feature type="transmembrane region" description="Helical" evidence="1">
    <location>
        <begin position="34"/>
        <end position="54"/>
    </location>
</feature>
<sequence>MIAVLTWVLVLLALAIVVFCAVGALVARRPLTRLHFLAPITTIAVPLFCLGAALPTGWTLGTATIVAIAVVVAGGSPVLTAAVARALAADAGIEVGRSPE</sequence>
<name>A0A853CQV3_9MICO</name>
<proteinExistence type="predicted"/>
<dbReference type="InterPro" id="IPR005133">
    <property type="entry name" value="PhaG_MnhG_YufB"/>
</dbReference>
<keyword evidence="1" id="KW-0812">Transmembrane</keyword>
<keyword evidence="1" id="KW-0472">Membrane</keyword>
<dbReference type="Pfam" id="PF03334">
    <property type="entry name" value="PhaG_MnhG_YufB"/>
    <property type="match status" value="1"/>
</dbReference>
<dbReference type="GO" id="GO:0015297">
    <property type="term" value="F:antiporter activity"/>
    <property type="evidence" value="ECO:0007669"/>
    <property type="project" value="InterPro"/>
</dbReference>
<evidence type="ECO:0000256" key="1">
    <source>
        <dbReference type="SAM" id="Phobius"/>
    </source>
</evidence>
<dbReference type="GO" id="GO:0098662">
    <property type="term" value="P:inorganic cation transmembrane transport"/>
    <property type="evidence" value="ECO:0007669"/>
    <property type="project" value="InterPro"/>
</dbReference>
<evidence type="ECO:0000313" key="2">
    <source>
        <dbReference type="EMBL" id="NYJ22303.1"/>
    </source>
</evidence>